<feature type="region of interest" description="Disordered" evidence="1">
    <location>
        <begin position="1"/>
        <end position="52"/>
    </location>
</feature>
<evidence type="ECO:0000256" key="1">
    <source>
        <dbReference type="SAM" id="MobiDB-lite"/>
    </source>
</evidence>
<reference evidence="2 3" key="1">
    <citation type="submission" date="2022-12" db="EMBL/GenBank/DDBJ databases">
        <title>Chromosome-level genome of Tegillarca granosa.</title>
        <authorList>
            <person name="Kim J."/>
        </authorList>
    </citation>
    <scope>NUCLEOTIDE SEQUENCE [LARGE SCALE GENOMIC DNA]</scope>
    <source>
        <strain evidence="2">Teg-2019</strain>
        <tissue evidence="2">Adductor muscle</tissue>
    </source>
</reference>
<keyword evidence="3" id="KW-1185">Reference proteome</keyword>
<sequence length="295" mass="33422">MKYVKSILSPGNAAYRNLSSRRPPMRPDNRPSLPPNSSAEWSSGQQSNSWQLSQPDGAIATTHATDIASPRGSLVKPNLTDACGTPLTEWGKAQFDIELNNVKFKQEIIVAQIEDEGLLGMDILQNSDKGPADILQVLNPYRTTTNIRQDAVVGYAEPFEIIATLIDAEDKTDKEEAVQKNERPSSKDMENKSPETRHYWMNWESLLMKNETYYSESLRRKMNLHRATKRQKSHYDTKATMSKLKIGEAVYYMGVYRKEGVCPKLQPVYTGPHLIVQTINELNYRIQLDVNGSEK</sequence>
<feature type="compositionally biased region" description="Polar residues" evidence="1">
    <location>
        <begin position="35"/>
        <end position="52"/>
    </location>
</feature>
<dbReference type="Proteomes" id="UP001217089">
    <property type="component" value="Unassembled WGS sequence"/>
</dbReference>
<feature type="region of interest" description="Disordered" evidence="1">
    <location>
        <begin position="172"/>
        <end position="193"/>
    </location>
</feature>
<protein>
    <submittedName>
        <fullName evidence="2">Uncharacterized protein</fullName>
    </submittedName>
</protein>
<accession>A0ABQ9F6M3</accession>
<gene>
    <name evidence="2" type="ORF">KUTeg_010513</name>
</gene>
<proteinExistence type="predicted"/>
<evidence type="ECO:0000313" key="2">
    <source>
        <dbReference type="EMBL" id="KAJ8311935.1"/>
    </source>
</evidence>
<dbReference type="EMBL" id="JARBDR010000445">
    <property type="protein sequence ID" value="KAJ8311935.1"/>
    <property type="molecule type" value="Genomic_DNA"/>
</dbReference>
<name>A0ABQ9F6M3_TEGGR</name>
<comment type="caution">
    <text evidence="2">The sequence shown here is derived from an EMBL/GenBank/DDBJ whole genome shotgun (WGS) entry which is preliminary data.</text>
</comment>
<organism evidence="2 3">
    <name type="scientific">Tegillarca granosa</name>
    <name type="common">Malaysian cockle</name>
    <name type="synonym">Anadara granosa</name>
    <dbReference type="NCBI Taxonomy" id="220873"/>
    <lineage>
        <taxon>Eukaryota</taxon>
        <taxon>Metazoa</taxon>
        <taxon>Spiralia</taxon>
        <taxon>Lophotrochozoa</taxon>
        <taxon>Mollusca</taxon>
        <taxon>Bivalvia</taxon>
        <taxon>Autobranchia</taxon>
        <taxon>Pteriomorphia</taxon>
        <taxon>Arcoida</taxon>
        <taxon>Arcoidea</taxon>
        <taxon>Arcidae</taxon>
        <taxon>Tegillarca</taxon>
    </lineage>
</organism>
<evidence type="ECO:0000313" key="3">
    <source>
        <dbReference type="Proteomes" id="UP001217089"/>
    </source>
</evidence>